<dbReference type="EMBL" id="KN564601">
    <property type="protein sequence ID" value="KHJ85266.1"/>
    <property type="molecule type" value="Genomic_DNA"/>
</dbReference>
<keyword evidence="2" id="KW-1185">Reference proteome</keyword>
<sequence>MKQYMLEIMFHSTNCCSNRLPDWRRKSRRYTSPCVGSLRQRLN</sequence>
<dbReference type="Proteomes" id="UP000053660">
    <property type="component" value="Unassembled WGS sequence"/>
</dbReference>
<evidence type="ECO:0000313" key="1">
    <source>
        <dbReference type="EMBL" id="KHJ85266.1"/>
    </source>
</evidence>
<protein>
    <submittedName>
        <fullName evidence="1">Uncharacterized protein</fullName>
    </submittedName>
</protein>
<accession>A0A0B1SN07</accession>
<reference evidence="1 2" key="1">
    <citation type="submission" date="2014-03" db="EMBL/GenBank/DDBJ databases">
        <title>Draft genome of the hookworm Oesophagostomum dentatum.</title>
        <authorList>
            <person name="Mitreva M."/>
        </authorList>
    </citation>
    <scope>NUCLEOTIDE SEQUENCE [LARGE SCALE GENOMIC DNA]</scope>
    <source>
        <strain evidence="1 2">OD-Hann</strain>
    </source>
</reference>
<evidence type="ECO:0000313" key="2">
    <source>
        <dbReference type="Proteomes" id="UP000053660"/>
    </source>
</evidence>
<proteinExistence type="predicted"/>
<name>A0A0B1SN07_OESDE</name>
<organism evidence="1 2">
    <name type="scientific">Oesophagostomum dentatum</name>
    <name type="common">Nodular worm</name>
    <dbReference type="NCBI Taxonomy" id="61180"/>
    <lineage>
        <taxon>Eukaryota</taxon>
        <taxon>Metazoa</taxon>
        <taxon>Ecdysozoa</taxon>
        <taxon>Nematoda</taxon>
        <taxon>Chromadorea</taxon>
        <taxon>Rhabditida</taxon>
        <taxon>Rhabditina</taxon>
        <taxon>Rhabditomorpha</taxon>
        <taxon>Strongyloidea</taxon>
        <taxon>Strongylidae</taxon>
        <taxon>Oesophagostomum</taxon>
    </lineage>
</organism>
<gene>
    <name evidence="1" type="ORF">OESDEN_15011</name>
</gene>
<dbReference type="AlphaFoldDB" id="A0A0B1SN07"/>